<dbReference type="InterPro" id="IPR000620">
    <property type="entry name" value="EamA_dom"/>
</dbReference>
<accession>K4LX54</accession>
<dbReference type="EMBL" id="CP003732">
    <property type="protein sequence ID" value="AFV12559.1"/>
    <property type="molecule type" value="Genomic_DNA"/>
</dbReference>
<evidence type="ECO:0000256" key="1">
    <source>
        <dbReference type="ARBA" id="ARBA00007362"/>
    </source>
</evidence>
<feature type="transmembrane region" description="Helical" evidence="2">
    <location>
        <begin position="185"/>
        <end position="211"/>
    </location>
</feature>
<feature type="transmembrane region" description="Helical" evidence="2">
    <location>
        <begin position="246"/>
        <end position="266"/>
    </location>
</feature>
<dbReference type="InterPro" id="IPR037185">
    <property type="entry name" value="EmrE-like"/>
</dbReference>
<comment type="similarity">
    <text evidence="1">Belongs to the EamA transporter family.</text>
</comment>
<dbReference type="eggNOG" id="COG0697">
    <property type="taxonomic scope" value="Bacteria"/>
</dbReference>
<feature type="domain" description="EamA" evidence="3">
    <location>
        <begin position="12"/>
        <end position="143"/>
    </location>
</feature>
<gene>
    <name evidence="4" type="ordered locus">Tph_c23720</name>
</gene>
<dbReference type="RefSeq" id="WP_015051424.1">
    <property type="nucleotide sequence ID" value="NC_018870.1"/>
</dbReference>
<keyword evidence="2" id="KW-1133">Transmembrane helix</keyword>
<dbReference type="Pfam" id="PF00892">
    <property type="entry name" value="EamA"/>
    <property type="match status" value="2"/>
</dbReference>
<dbReference type="PANTHER" id="PTHR22911">
    <property type="entry name" value="ACYL-MALONYL CONDENSING ENZYME-RELATED"/>
    <property type="match status" value="1"/>
</dbReference>
<feature type="transmembrane region" description="Helical" evidence="2">
    <location>
        <begin position="217"/>
        <end position="239"/>
    </location>
</feature>
<dbReference type="OrthoDB" id="9790852at2"/>
<feature type="transmembrane region" description="Helical" evidence="2">
    <location>
        <begin position="272"/>
        <end position="292"/>
    </location>
</feature>
<feature type="domain" description="EamA" evidence="3">
    <location>
        <begin position="155"/>
        <end position="289"/>
    </location>
</feature>
<feature type="transmembrane region" description="Helical" evidence="2">
    <location>
        <begin position="12"/>
        <end position="31"/>
    </location>
</feature>
<dbReference type="AlphaFoldDB" id="K4LX54"/>
<feature type="transmembrane region" description="Helical" evidence="2">
    <location>
        <begin position="96"/>
        <end position="120"/>
    </location>
</feature>
<dbReference type="SUPFAM" id="SSF103481">
    <property type="entry name" value="Multidrug resistance efflux transporter EmrE"/>
    <property type="match status" value="2"/>
</dbReference>
<keyword evidence="2" id="KW-0472">Membrane</keyword>
<proteinExistence type="inferred from homology"/>
<feature type="transmembrane region" description="Helical" evidence="2">
    <location>
        <begin position="37"/>
        <end position="56"/>
    </location>
</feature>
<keyword evidence="2" id="KW-0812">Transmembrane</keyword>
<evidence type="ECO:0000313" key="4">
    <source>
        <dbReference type="EMBL" id="AFV12559.1"/>
    </source>
</evidence>
<evidence type="ECO:0000256" key="2">
    <source>
        <dbReference type="SAM" id="Phobius"/>
    </source>
</evidence>
<dbReference type="Proteomes" id="UP000000467">
    <property type="component" value="Chromosome"/>
</dbReference>
<sequence length="299" mass="32346">MENSEKPPINPYLAVILSVGAISFGSIFTRLASAPPLVIAFYRMGFTLLIIAPFALSRSGRAELRRVAGRDLVAALTAGLFLALHFWSWITSLEYTSIASSTVLVTMQPLFVVTLGFLFLKEKFGPKTLTGAALALTGSVLVGMGDFRIGGEALLGDILAFSGAFFIAFYFLLGRNLRGKLSLFPYVFLVYGTAAAFLLVFTLCARIPLYPYPPLDWLWFLALAVIPTIGGHTVSNWALRYVKTMVVSVSILGEPVGASILAYLIFGEIPGSLQLLGGLVIISGIYLFLATARDEEARK</sequence>
<evidence type="ECO:0000259" key="3">
    <source>
        <dbReference type="Pfam" id="PF00892"/>
    </source>
</evidence>
<dbReference type="HOGENOM" id="CLU_033863_0_2_9"/>
<evidence type="ECO:0000313" key="5">
    <source>
        <dbReference type="Proteomes" id="UP000000467"/>
    </source>
</evidence>
<reference evidence="4 5" key="1">
    <citation type="journal article" date="2012" name="BMC Genomics">
        <title>Genome-guided analysis of physiological and morphological traits of the fermentative acetate oxidizer Thermacetogenium phaeum.</title>
        <authorList>
            <person name="Oehler D."/>
            <person name="Poehlein A."/>
            <person name="Leimbach A."/>
            <person name="Muller N."/>
            <person name="Daniel R."/>
            <person name="Gottschalk G."/>
            <person name="Schink B."/>
        </authorList>
    </citation>
    <scope>NUCLEOTIDE SEQUENCE [LARGE SCALE GENOMIC DNA]</scope>
    <source>
        <strain evidence="5">ATCC BAA-254 / DSM 26808 / PB</strain>
    </source>
</reference>
<keyword evidence="5" id="KW-1185">Reference proteome</keyword>
<dbReference type="PANTHER" id="PTHR22911:SF76">
    <property type="entry name" value="EAMA DOMAIN-CONTAINING PROTEIN"/>
    <property type="match status" value="1"/>
</dbReference>
<name>K4LX54_THEPS</name>
<protein>
    <submittedName>
        <fullName evidence="4">Putative drug/metabolite transporter</fullName>
    </submittedName>
</protein>
<dbReference type="GO" id="GO:0016020">
    <property type="term" value="C:membrane"/>
    <property type="evidence" value="ECO:0007669"/>
    <property type="project" value="InterPro"/>
</dbReference>
<feature type="transmembrane region" description="Helical" evidence="2">
    <location>
        <begin position="68"/>
        <end position="90"/>
    </location>
</feature>
<feature type="transmembrane region" description="Helical" evidence="2">
    <location>
        <begin position="129"/>
        <end position="147"/>
    </location>
</feature>
<dbReference type="KEGG" id="tpz:Tph_c23720"/>
<feature type="transmembrane region" description="Helical" evidence="2">
    <location>
        <begin position="153"/>
        <end position="173"/>
    </location>
</feature>
<organism evidence="4 5">
    <name type="scientific">Thermacetogenium phaeum (strain ATCC BAA-254 / DSM 26808 / PB)</name>
    <dbReference type="NCBI Taxonomy" id="1089553"/>
    <lineage>
        <taxon>Bacteria</taxon>
        <taxon>Bacillati</taxon>
        <taxon>Bacillota</taxon>
        <taxon>Clostridia</taxon>
        <taxon>Thermoanaerobacterales</taxon>
        <taxon>Thermoanaerobacteraceae</taxon>
        <taxon>Thermacetogenium</taxon>
    </lineage>
</organism>